<accession>A0A1G6I4C3</accession>
<dbReference type="InterPro" id="IPR017850">
    <property type="entry name" value="Alkaline_phosphatase_core_sf"/>
</dbReference>
<dbReference type="GO" id="GO:0004035">
    <property type="term" value="F:alkaline phosphatase activity"/>
    <property type="evidence" value="ECO:0007669"/>
    <property type="project" value="InterPro"/>
</dbReference>
<dbReference type="PANTHER" id="PTHR10151:SF120">
    <property type="entry name" value="BIS(5'-ADENOSYL)-TRIPHOSPHATASE"/>
    <property type="match status" value="1"/>
</dbReference>
<evidence type="ECO:0000256" key="3">
    <source>
        <dbReference type="ARBA" id="ARBA00022729"/>
    </source>
</evidence>
<dbReference type="PIRSF" id="PIRSF031924">
    <property type="entry name" value="Pi-irrepressible_AP"/>
    <property type="match status" value="1"/>
</dbReference>
<dbReference type="EMBL" id="FMZO01000001">
    <property type="protein sequence ID" value="SDC01392.1"/>
    <property type="molecule type" value="Genomic_DNA"/>
</dbReference>
<keyword evidence="7" id="KW-1185">Reference proteome</keyword>
<organism evidence="6 7">
    <name type="scientific">Niabella drilacis (strain DSM 25811 / CCM 8410 / CCUG 62505 / LMG 26954 / E90)</name>
    <dbReference type="NCBI Taxonomy" id="1285928"/>
    <lineage>
        <taxon>Bacteria</taxon>
        <taxon>Pseudomonadati</taxon>
        <taxon>Bacteroidota</taxon>
        <taxon>Chitinophagia</taxon>
        <taxon>Chitinophagales</taxon>
        <taxon>Chitinophagaceae</taxon>
        <taxon>Niabella</taxon>
    </lineage>
</organism>
<keyword evidence="3" id="KW-0732">Signal</keyword>
<dbReference type="Pfam" id="PF01663">
    <property type="entry name" value="Phosphodiest"/>
    <property type="match status" value="1"/>
</dbReference>
<evidence type="ECO:0000313" key="7">
    <source>
        <dbReference type="Proteomes" id="UP000198757"/>
    </source>
</evidence>
<dbReference type="Gene3D" id="3.30.1360.150">
    <property type="match status" value="1"/>
</dbReference>
<dbReference type="Proteomes" id="UP000198757">
    <property type="component" value="Unassembled WGS sequence"/>
</dbReference>
<keyword evidence="2" id="KW-0479">Metal-binding</keyword>
<feature type="binding site" evidence="5">
    <location>
        <begin position="176"/>
        <end position="178"/>
    </location>
    <ligand>
        <name>substrate</name>
    </ligand>
</feature>
<dbReference type="NCBIfam" id="NF042991">
    <property type="entry name" value="alk_phos_PafA"/>
    <property type="match status" value="1"/>
</dbReference>
<feature type="binding site" evidence="5">
    <location>
        <position position="115"/>
    </location>
    <ligand>
        <name>substrate</name>
    </ligand>
</feature>
<feature type="active site" description="Phosphothreonine intermediate" evidence="4">
    <location>
        <position position="94"/>
    </location>
</feature>
<evidence type="ECO:0000256" key="1">
    <source>
        <dbReference type="ARBA" id="ARBA00022553"/>
    </source>
</evidence>
<dbReference type="InterPro" id="IPR002591">
    <property type="entry name" value="Phosphodiest/P_Trfase"/>
</dbReference>
<evidence type="ECO:0000256" key="2">
    <source>
        <dbReference type="ARBA" id="ARBA00022723"/>
    </source>
</evidence>
<gene>
    <name evidence="6" type="ORF">SAMN04487894_10190</name>
</gene>
<evidence type="ECO:0000313" key="6">
    <source>
        <dbReference type="EMBL" id="SDC01392.1"/>
    </source>
</evidence>
<dbReference type="AlphaFoldDB" id="A0A1G6I4C3"/>
<reference evidence="7" key="1">
    <citation type="submission" date="2016-10" db="EMBL/GenBank/DDBJ databases">
        <authorList>
            <person name="Varghese N."/>
            <person name="Submissions S."/>
        </authorList>
    </citation>
    <scope>NUCLEOTIDE SEQUENCE [LARGE SCALE GENOMIC DNA]</scope>
    <source>
        <strain evidence="7">DSM 25811 / CCM 8410 / LMG 26954 / E90</strain>
    </source>
</reference>
<proteinExistence type="predicted"/>
<dbReference type="CDD" id="cd16016">
    <property type="entry name" value="AP-SPAP"/>
    <property type="match status" value="1"/>
</dbReference>
<dbReference type="InterPro" id="IPR026263">
    <property type="entry name" value="Alkaline_phosphatase_prok"/>
</dbReference>
<dbReference type="PANTHER" id="PTHR10151">
    <property type="entry name" value="ECTONUCLEOTIDE PYROPHOSPHATASE/PHOSPHODIESTERASE"/>
    <property type="match status" value="1"/>
</dbReference>
<dbReference type="STRING" id="1285928.SAMN04487894_10190"/>
<evidence type="ECO:0000256" key="5">
    <source>
        <dbReference type="PIRSR" id="PIRSR031924-51"/>
    </source>
</evidence>
<name>A0A1G6I4C3_NIADE</name>
<evidence type="ECO:0000256" key="4">
    <source>
        <dbReference type="PIRSR" id="PIRSR031924-50"/>
    </source>
</evidence>
<dbReference type="Gene3D" id="3.40.720.10">
    <property type="entry name" value="Alkaline Phosphatase, subunit A"/>
    <property type="match status" value="1"/>
</dbReference>
<sequence>MLCFIPPVSLFLDKLIITMKKIHLLLIALIVAIAGFAQNAIKRPKLVVGIVVDQMRWDYLYRYAERYGTGGFNRMLKEGYTCENTFISHLPSFTAVGHTTVFTGSVPAIHGITGNDWVDQLTGRSVYCTDDSTVQAVGSNSKAGKMSPRNNLATTITDELRLATNFRSKVVGVSLKDRASILPAGHNPTGAFWFDDESRQFITSTWYMKELPRWAAQFNARKEPEALTSKPWTTLYPVNTYTQSTADDVKWEGKFKGEKTTGFPHDLSEIFKQDPDVIRSSPYGNTLTLNFAKAAVEGYQLGAGSFTDFLTINCASTDYVGHKYGPNSIEVEDVYLRLDKDLDAFFKYLDQKVGKGNYLVFLTADHGAAHAIGFMQEHQMPADFFQNGKVIRELNDRLKAEFGEEKLVRSGANYQVHFDNDRIEKKKLDFAAIKKATVAFLQKQDGVQFVADVENIGNASIPEPIKTMIINGYNPKRSGPVQIVLDPAWFSGSPGGTGTTHGTWNPHDTHIPLLWFGWGIKPGKLTREVHMTDIAPTLAALLHIQRPNGCIGSVIPEVGQ</sequence>
<protein>
    <submittedName>
        <fullName evidence="6">Predicted pyrophosphatase or phosphodiesterase, AlkP superfamily</fullName>
    </submittedName>
</protein>
<keyword evidence="1 4" id="KW-0597">Phosphoprotein</keyword>
<dbReference type="SUPFAM" id="SSF53649">
    <property type="entry name" value="Alkaline phosphatase-like"/>
    <property type="match status" value="1"/>
</dbReference>
<dbReference type="GO" id="GO:0046872">
    <property type="term" value="F:metal ion binding"/>
    <property type="evidence" value="ECO:0007669"/>
    <property type="project" value="UniProtKB-KW"/>
</dbReference>